<organism evidence="2 3">
    <name type="scientific">Dictyobacter kobayashii</name>
    <dbReference type="NCBI Taxonomy" id="2014872"/>
    <lineage>
        <taxon>Bacteria</taxon>
        <taxon>Bacillati</taxon>
        <taxon>Chloroflexota</taxon>
        <taxon>Ktedonobacteria</taxon>
        <taxon>Ktedonobacterales</taxon>
        <taxon>Dictyobacteraceae</taxon>
        <taxon>Dictyobacter</taxon>
    </lineage>
</organism>
<evidence type="ECO:0000313" key="2">
    <source>
        <dbReference type="EMBL" id="GCE17103.1"/>
    </source>
</evidence>
<gene>
    <name evidence="2" type="ORF">KDK_09030</name>
</gene>
<keyword evidence="3" id="KW-1185">Reference proteome</keyword>
<sequence length="212" mass="24972">MPPGFKKLTAAQRALAQLLQVPPELLMTVALHSSDIPKQTTKDDFAAWVELLPQKRRSDYLVRLARNEPGLSRLLIKELRELGQPANKADSTENIRIAYSTLLAESKRVKEKYERAKREEEQRARLQHMKNIHDHQSDYWYQADQAAIRKTSTGYDEATRLLVELREVAEYFHETEEFQKRFRNWLIPHSRRPALLQRLRDRKFPFPEAPEV</sequence>
<accession>A0A402ADD7</accession>
<keyword evidence="1" id="KW-0175">Coiled coil</keyword>
<name>A0A402ADD7_9CHLR</name>
<dbReference type="EMBL" id="BIFS01000001">
    <property type="protein sequence ID" value="GCE17103.1"/>
    <property type="molecule type" value="Genomic_DNA"/>
</dbReference>
<evidence type="ECO:0000256" key="1">
    <source>
        <dbReference type="SAM" id="Coils"/>
    </source>
</evidence>
<feature type="coiled-coil region" evidence="1">
    <location>
        <begin position="99"/>
        <end position="129"/>
    </location>
</feature>
<reference evidence="3" key="1">
    <citation type="submission" date="2018-12" db="EMBL/GenBank/DDBJ databases">
        <title>Tengunoibacter tsumagoiensis gen. nov., sp. nov., Dictyobacter kobayashii sp. nov., D. alpinus sp. nov., and D. joshuensis sp. nov. and description of Dictyobacteraceae fam. nov. within the order Ktedonobacterales isolated from Tengu-no-mugimeshi.</title>
        <authorList>
            <person name="Wang C.M."/>
            <person name="Zheng Y."/>
            <person name="Sakai Y."/>
            <person name="Toyoda A."/>
            <person name="Minakuchi Y."/>
            <person name="Abe K."/>
            <person name="Yokota A."/>
            <person name="Yabe S."/>
        </authorList>
    </citation>
    <scope>NUCLEOTIDE SEQUENCE [LARGE SCALE GENOMIC DNA]</scope>
    <source>
        <strain evidence="3">Uno11</strain>
    </source>
</reference>
<dbReference type="AlphaFoldDB" id="A0A402ADD7"/>
<proteinExistence type="predicted"/>
<dbReference type="Proteomes" id="UP000287188">
    <property type="component" value="Unassembled WGS sequence"/>
</dbReference>
<protein>
    <submittedName>
        <fullName evidence="2">Uncharacterized protein</fullName>
    </submittedName>
</protein>
<comment type="caution">
    <text evidence="2">The sequence shown here is derived from an EMBL/GenBank/DDBJ whole genome shotgun (WGS) entry which is preliminary data.</text>
</comment>
<evidence type="ECO:0000313" key="3">
    <source>
        <dbReference type="Proteomes" id="UP000287188"/>
    </source>
</evidence>